<reference evidence="2 3" key="1">
    <citation type="submission" date="2020-08" db="EMBL/GenBank/DDBJ databases">
        <title>Genomic Encyclopedia of Type Strains, Phase III (KMG-III): the genomes of soil and plant-associated and newly described type strains.</title>
        <authorList>
            <person name="Whitman W."/>
        </authorList>
    </citation>
    <scope>NUCLEOTIDE SEQUENCE [LARGE SCALE GENOMIC DNA]</scope>
    <source>
        <strain evidence="2 3">CECT 8356</strain>
    </source>
</reference>
<feature type="transmembrane region" description="Helical" evidence="1">
    <location>
        <begin position="145"/>
        <end position="166"/>
    </location>
</feature>
<comment type="caution">
    <text evidence="2">The sequence shown here is derived from an EMBL/GenBank/DDBJ whole genome shotgun (WGS) entry which is preliminary data.</text>
</comment>
<keyword evidence="1" id="KW-0812">Transmembrane</keyword>
<dbReference type="RefSeq" id="WP_183419691.1">
    <property type="nucleotide sequence ID" value="NZ_JACHXY010000002.1"/>
</dbReference>
<protein>
    <submittedName>
        <fullName evidence="2">Uncharacterized protein</fullName>
    </submittedName>
</protein>
<accession>A0A7W5CID7</accession>
<dbReference type="AlphaFoldDB" id="A0A7W5CID7"/>
<name>A0A7W5CID7_9MICO</name>
<evidence type="ECO:0000313" key="2">
    <source>
        <dbReference type="EMBL" id="MBB3158236.1"/>
    </source>
</evidence>
<evidence type="ECO:0000313" key="3">
    <source>
        <dbReference type="Proteomes" id="UP000543579"/>
    </source>
</evidence>
<evidence type="ECO:0000256" key="1">
    <source>
        <dbReference type="SAM" id="Phobius"/>
    </source>
</evidence>
<keyword evidence="1" id="KW-1133">Transmembrane helix</keyword>
<feature type="transmembrane region" description="Helical" evidence="1">
    <location>
        <begin position="65"/>
        <end position="89"/>
    </location>
</feature>
<proteinExistence type="predicted"/>
<dbReference type="EMBL" id="JACHXY010000002">
    <property type="protein sequence ID" value="MBB3158236.1"/>
    <property type="molecule type" value="Genomic_DNA"/>
</dbReference>
<gene>
    <name evidence="2" type="ORF">FHS07_001932</name>
</gene>
<keyword evidence="1" id="KW-0472">Membrane</keyword>
<feature type="transmembrane region" description="Helical" evidence="1">
    <location>
        <begin position="110"/>
        <end position="133"/>
    </location>
</feature>
<organism evidence="2 3">
    <name type="scientific">Microbacterium proteolyticum</name>
    <dbReference type="NCBI Taxonomy" id="1572644"/>
    <lineage>
        <taxon>Bacteria</taxon>
        <taxon>Bacillati</taxon>
        <taxon>Actinomycetota</taxon>
        <taxon>Actinomycetes</taxon>
        <taxon>Micrococcales</taxon>
        <taxon>Microbacteriaceae</taxon>
        <taxon>Microbacterium</taxon>
    </lineage>
</organism>
<dbReference type="Proteomes" id="UP000543579">
    <property type="component" value="Unassembled WGS sequence"/>
</dbReference>
<feature type="transmembrane region" description="Helical" evidence="1">
    <location>
        <begin position="41"/>
        <end position="59"/>
    </location>
</feature>
<sequence>MTAMPLIPSQVRTVFRDYRDSWTSLSGAAAKRARRKVGIRLYGLPTLAAIPFFALRVEIPTFTPYLTALSVFTALLFGLLFLVFNFAVTARKDGKSFSNAHGLMETISDLRATITYTVFVAVVLVVLLAVAAGAVTPSVQPAPSFLVGLAWLWTPPVVWLATHLALNIFKILERFRTAFNLISR</sequence>